<evidence type="ECO:0000256" key="1">
    <source>
        <dbReference type="ARBA" id="ARBA00004572"/>
    </source>
</evidence>
<dbReference type="PANTHER" id="PTHR46208:SF1">
    <property type="entry name" value="MITOCHONDRIAL IMPORT RECEPTOR SUBUNIT TOM70"/>
    <property type="match status" value="1"/>
</dbReference>
<keyword evidence="3" id="KW-0677">Repeat</keyword>
<evidence type="ECO:0000256" key="10">
    <source>
        <dbReference type="PROSITE-ProRule" id="PRU00339"/>
    </source>
</evidence>
<evidence type="ECO:0000256" key="6">
    <source>
        <dbReference type="ARBA" id="ARBA00022989"/>
    </source>
</evidence>
<dbReference type="Gene3D" id="1.25.40.10">
    <property type="entry name" value="Tetratricopeptide repeat domain"/>
    <property type="match status" value="2"/>
</dbReference>
<dbReference type="Proteomes" id="UP000242146">
    <property type="component" value="Unassembled WGS sequence"/>
</dbReference>
<dbReference type="Pfam" id="PF13414">
    <property type="entry name" value="TPR_11"/>
    <property type="match status" value="1"/>
</dbReference>
<reference evidence="13 14" key="1">
    <citation type="submission" date="2016-07" db="EMBL/GenBank/DDBJ databases">
        <title>Pervasive Adenine N6-methylation of Active Genes in Fungi.</title>
        <authorList>
            <consortium name="DOE Joint Genome Institute"/>
            <person name="Mondo S.J."/>
            <person name="Dannebaum R.O."/>
            <person name="Kuo R.C."/>
            <person name="Labutti K."/>
            <person name="Haridas S."/>
            <person name="Kuo A."/>
            <person name="Salamov A."/>
            <person name="Ahrendt S.R."/>
            <person name="Lipzen A."/>
            <person name="Sullivan W."/>
            <person name="Andreopoulos W.B."/>
            <person name="Clum A."/>
            <person name="Lindquist E."/>
            <person name="Daum C."/>
            <person name="Ramamoorthy G.K."/>
            <person name="Gryganskyi A."/>
            <person name="Culley D."/>
            <person name="Magnuson J.K."/>
            <person name="James T.Y."/>
            <person name="O'Malley M.A."/>
            <person name="Stajich J.E."/>
            <person name="Spatafora J.W."/>
            <person name="Visel A."/>
            <person name="Grigoriev I.V."/>
        </authorList>
    </citation>
    <scope>NUCLEOTIDE SEQUENCE [LARGE SCALE GENOMIC DNA]</scope>
    <source>
        <strain evidence="13 14">NRRL 3301</strain>
    </source>
</reference>
<keyword evidence="2 12" id="KW-0812">Transmembrane</keyword>
<dbReference type="GO" id="GO:0005741">
    <property type="term" value="C:mitochondrial outer membrane"/>
    <property type="evidence" value="ECO:0007669"/>
    <property type="project" value="UniProtKB-SubCell"/>
</dbReference>
<dbReference type="Pfam" id="PF14559">
    <property type="entry name" value="TPR_19"/>
    <property type="match status" value="1"/>
</dbReference>
<dbReference type="GO" id="GO:0030943">
    <property type="term" value="F:mitochondrion targeting sequence binding"/>
    <property type="evidence" value="ECO:0007669"/>
    <property type="project" value="TreeGrafter"/>
</dbReference>
<gene>
    <name evidence="13" type="ORF">DM01DRAFT_1335045</name>
</gene>
<evidence type="ECO:0000256" key="2">
    <source>
        <dbReference type="ARBA" id="ARBA00022692"/>
    </source>
</evidence>
<dbReference type="InterPro" id="IPR011990">
    <property type="entry name" value="TPR-like_helical_dom_sf"/>
</dbReference>
<dbReference type="EMBL" id="MCGT01000011">
    <property type="protein sequence ID" value="ORX55657.1"/>
    <property type="molecule type" value="Genomic_DNA"/>
</dbReference>
<feature type="repeat" description="TPR" evidence="10">
    <location>
        <begin position="345"/>
        <end position="378"/>
    </location>
</feature>
<dbReference type="AlphaFoldDB" id="A0A1X2GK15"/>
<keyword evidence="7" id="KW-0496">Mitochondrion</keyword>
<protein>
    <submittedName>
        <fullName evidence="13">TPR-like protein</fullName>
    </submittedName>
</protein>
<evidence type="ECO:0000256" key="4">
    <source>
        <dbReference type="ARBA" id="ARBA00022787"/>
    </source>
</evidence>
<comment type="similarity">
    <text evidence="9">Belongs to the Tom70 family.</text>
</comment>
<feature type="compositionally biased region" description="Basic residues" evidence="11">
    <location>
        <begin position="54"/>
        <end position="64"/>
    </location>
</feature>
<dbReference type="GO" id="GO:0045039">
    <property type="term" value="P:protein insertion into mitochondrial inner membrane"/>
    <property type="evidence" value="ECO:0007669"/>
    <property type="project" value="TreeGrafter"/>
</dbReference>
<evidence type="ECO:0000313" key="13">
    <source>
        <dbReference type="EMBL" id="ORX55657.1"/>
    </source>
</evidence>
<dbReference type="GO" id="GO:0008320">
    <property type="term" value="F:protein transmembrane transporter activity"/>
    <property type="evidence" value="ECO:0007669"/>
    <property type="project" value="TreeGrafter"/>
</dbReference>
<dbReference type="PROSITE" id="PS50005">
    <property type="entry name" value="TPR"/>
    <property type="match status" value="5"/>
</dbReference>
<dbReference type="SUPFAM" id="SSF48452">
    <property type="entry name" value="TPR-like"/>
    <property type="match status" value="2"/>
</dbReference>
<name>A0A1X2GK15_9FUNG</name>
<evidence type="ECO:0000256" key="8">
    <source>
        <dbReference type="ARBA" id="ARBA00023136"/>
    </source>
</evidence>
<comment type="subcellular location">
    <subcellularLocation>
        <location evidence="1">Mitochondrion outer membrane</location>
        <topology evidence="1">Single-pass membrane protein</topology>
    </subcellularLocation>
</comment>
<feature type="repeat" description="TPR" evidence="10">
    <location>
        <begin position="447"/>
        <end position="480"/>
    </location>
</feature>
<feature type="repeat" description="TPR" evidence="10">
    <location>
        <begin position="311"/>
        <end position="344"/>
    </location>
</feature>
<accession>A0A1X2GK15</accession>
<evidence type="ECO:0000256" key="12">
    <source>
        <dbReference type="SAM" id="Phobius"/>
    </source>
</evidence>
<evidence type="ECO:0000256" key="9">
    <source>
        <dbReference type="ARBA" id="ARBA00038030"/>
    </source>
</evidence>
<dbReference type="SMART" id="SM00028">
    <property type="entry name" value="TPR"/>
    <property type="match status" value="10"/>
</dbReference>
<sequence length="584" mass="64782">MSNNQVNVQTPAPGSQDNIKKFFEDRDWKFYAAVAAGVTLAGAGAYYLTQSSPPKKKASKKAKKTKETPETSPSAPAPAEKQQETPAATDAVDLTALSDSDIEQLTSEERAKVAQGLKEKGNKLFSGKKYKEAIDAYSQAIRFKKDPIYFSNRAACHSFMGNHKQVISDSNDALLLDPTYIKAINRRAQAFEKENQLEEALYDFSCVCILDGFKNDNAGKSMERLLQQIATTRAAEIMENKPHRLPSTAYVNAYFDSFRPANIDVPTTTDETTGDFFFAKAFNATVAKDYETAAQAIDKAIELGCSPACQAYALNLKGTFVFLMGDSQGALDYLNKAIEADPKYVQSYIKRSSIYIEQQDIGSAFKDFETAISVNPNDPDVFYHRGQIRYISGDYESAANDYSESVDLDDTFVFAHVQLGVVQYKMGSISKSMTTFNNTLQKFPNSADVHNYYGELLADQQKFAEAVDMFSKAIELDTKNPIPYINKAMLKHQAFKEADEAISLCKTAFEADPACDAAVASLGQLYLERGEPEQALTYYNLAIDLARTQPELEHAISYVEATKTQIKFSKDFPEAAAKLRSLRQ</sequence>
<feature type="repeat" description="TPR" evidence="10">
    <location>
        <begin position="516"/>
        <end position="549"/>
    </location>
</feature>
<dbReference type="InterPro" id="IPR019734">
    <property type="entry name" value="TPR_rpt"/>
</dbReference>
<evidence type="ECO:0000256" key="3">
    <source>
        <dbReference type="ARBA" id="ARBA00022737"/>
    </source>
</evidence>
<feature type="compositionally biased region" description="Low complexity" evidence="11">
    <location>
        <begin position="70"/>
        <end position="80"/>
    </location>
</feature>
<feature type="transmembrane region" description="Helical" evidence="12">
    <location>
        <begin position="30"/>
        <end position="48"/>
    </location>
</feature>
<keyword evidence="8 12" id="KW-0472">Membrane</keyword>
<feature type="region of interest" description="Disordered" evidence="11">
    <location>
        <begin position="49"/>
        <end position="87"/>
    </location>
</feature>
<evidence type="ECO:0000256" key="7">
    <source>
        <dbReference type="ARBA" id="ARBA00023128"/>
    </source>
</evidence>
<evidence type="ECO:0000313" key="14">
    <source>
        <dbReference type="Proteomes" id="UP000242146"/>
    </source>
</evidence>
<keyword evidence="4" id="KW-1000">Mitochondrion outer membrane</keyword>
<keyword evidence="6 12" id="KW-1133">Transmembrane helix</keyword>
<dbReference type="PANTHER" id="PTHR46208">
    <property type="entry name" value="MITOCHONDRIAL IMPORT RECEPTOR SUBUNIT TOM70"/>
    <property type="match status" value="1"/>
</dbReference>
<keyword evidence="5 10" id="KW-0802">TPR repeat</keyword>
<evidence type="ECO:0000256" key="11">
    <source>
        <dbReference type="SAM" id="MobiDB-lite"/>
    </source>
</evidence>
<proteinExistence type="inferred from homology"/>
<evidence type="ECO:0000256" key="5">
    <source>
        <dbReference type="ARBA" id="ARBA00022803"/>
    </source>
</evidence>
<organism evidence="13 14">
    <name type="scientific">Hesseltinella vesiculosa</name>
    <dbReference type="NCBI Taxonomy" id="101127"/>
    <lineage>
        <taxon>Eukaryota</taxon>
        <taxon>Fungi</taxon>
        <taxon>Fungi incertae sedis</taxon>
        <taxon>Mucoromycota</taxon>
        <taxon>Mucoromycotina</taxon>
        <taxon>Mucoromycetes</taxon>
        <taxon>Mucorales</taxon>
        <taxon>Cunninghamellaceae</taxon>
        <taxon>Hesseltinella</taxon>
    </lineage>
</organism>
<dbReference type="Pfam" id="PF13181">
    <property type="entry name" value="TPR_8"/>
    <property type="match status" value="2"/>
</dbReference>
<dbReference type="GO" id="GO:0030150">
    <property type="term" value="P:protein import into mitochondrial matrix"/>
    <property type="evidence" value="ECO:0007669"/>
    <property type="project" value="TreeGrafter"/>
</dbReference>
<keyword evidence="14" id="KW-1185">Reference proteome</keyword>
<dbReference type="OrthoDB" id="2942533at2759"/>
<feature type="repeat" description="TPR" evidence="10">
    <location>
        <begin position="379"/>
        <end position="412"/>
    </location>
</feature>
<dbReference type="STRING" id="101127.A0A1X2GK15"/>
<comment type="caution">
    <text evidence="13">The sequence shown here is derived from an EMBL/GenBank/DDBJ whole genome shotgun (WGS) entry which is preliminary data.</text>
</comment>